<evidence type="ECO:0000313" key="2">
    <source>
        <dbReference type="EMBL" id="KIY97197.1"/>
    </source>
</evidence>
<dbReference type="InterPro" id="IPR053000">
    <property type="entry name" value="WSS1-like_metalloprotease"/>
</dbReference>
<dbReference type="PANTHER" id="PTHR46622:SF1">
    <property type="entry name" value="DNA-DEPENDENT METALLOPROTEASE WSS1"/>
    <property type="match status" value="1"/>
</dbReference>
<dbReference type="STRING" id="145388.A0A0D2JBX2"/>
<keyword evidence="3" id="KW-1185">Reference proteome</keyword>
<dbReference type="Pfam" id="PF08325">
    <property type="entry name" value="WLM"/>
    <property type="match status" value="1"/>
</dbReference>
<proteinExistence type="predicted"/>
<evidence type="ECO:0000313" key="3">
    <source>
        <dbReference type="Proteomes" id="UP000054498"/>
    </source>
</evidence>
<dbReference type="EMBL" id="KK102669">
    <property type="protein sequence ID" value="KIY97197.1"/>
    <property type="molecule type" value="Genomic_DNA"/>
</dbReference>
<dbReference type="OrthoDB" id="261960at2759"/>
<evidence type="ECO:0000259" key="1">
    <source>
        <dbReference type="PROSITE" id="PS51397"/>
    </source>
</evidence>
<dbReference type="RefSeq" id="XP_013896217.1">
    <property type="nucleotide sequence ID" value="XM_014040763.1"/>
</dbReference>
<sequence length="186" mass="21124">MRRSAQAHDPLADYKVHEIKVLSGKEDVPRARQLLESVARQVQPIMRRRQWRVPLLSEFFPRNPNLLGININRGQEIRIRLRPHHRPADFYDDSHIIMTMLHELTHIVHGPHLAPFYKLLDELKAEAEELMAKGVSGTGQGFDAASVGRLGQYSFIPTHNPPEYKKRDAVLKVGSRGISTAGKLTS</sequence>
<feature type="domain" description="WLM" evidence="1">
    <location>
        <begin position="7"/>
        <end position="186"/>
    </location>
</feature>
<accession>A0A0D2JBX2</accession>
<dbReference type="PROSITE" id="PS51397">
    <property type="entry name" value="WLM"/>
    <property type="match status" value="1"/>
</dbReference>
<dbReference type="GO" id="GO:0006281">
    <property type="term" value="P:DNA repair"/>
    <property type="evidence" value="ECO:0007669"/>
    <property type="project" value="TreeGrafter"/>
</dbReference>
<dbReference type="GO" id="GO:0008237">
    <property type="term" value="F:metallopeptidase activity"/>
    <property type="evidence" value="ECO:0007669"/>
    <property type="project" value="TreeGrafter"/>
</dbReference>
<protein>
    <submittedName>
        <fullName evidence="2">DNA damage response protein WSS1</fullName>
    </submittedName>
</protein>
<dbReference type="GO" id="GO:0005634">
    <property type="term" value="C:nucleus"/>
    <property type="evidence" value="ECO:0007669"/>
    <property type="project" value="TreeGrafter"/>
</dbReference>
<gene>
    <name evidence="2" type="ORF">MNEG_10765</name>
</gene>
<dbReference type="InterPro" id="IPR013536">
    <property type="entry name" value="WLM_dom"/>
</dbReference>
<dbReference type="KEGG" id="mng:MNEG_10765"/>
<dbReference type="AlphaFoldDB" id="A0A0D2JBX2"/>
<dbReference type="Proteomes" id="UP000054498">
    <property type="component" value="Unassembled WGS sequence"/>
</dbReference>
<name>A0A0D2JBX2_9CHLO</name>
<organism evidence="2 3">
    <name type="scientific">Monoraphidium neglectum</name>
    <dbReference type="NCBI Taxonomy" id="145388"/>
    <lineage>
        <taxon>Eukaryota</taxon>
        <taxon>Viridiplantae</taxon>
        <taxon>Chlorophyta</taxon>
        <taxon>core chlorophytes</taxon>
        <taxon>Chlorophyceae</taxon>
        <taxon>CS clade</taxon>
        <taxon>Sphaeropleales</taxon>
        <taxon>Selenastraceae</taxon>
        <taxon>Monoraphidium</taxon>
    </lineage>
</organism>
<dbReference type="GeneID" id="25727960"/>
<dbReference type="PANTHER" id="PTHR46622">
    <property type="entry name" value="DNA-DEPENDENT METALLOPROTEASE WSS1"/>
    <property type="match status" value="1"/>
</dbReference>
<reference evidence="2 3" key="1">
    <citation type="journal article" date="2013" name="BMC Genomics">
        <title>Reconstruction of the lipid metabolism for the microalga Monoraphidium neglectum from its genome sequence reveals characteristics suitable for biofuel production.</title>
        <authorList>
            <person name="Bogen C."/>
            <person name="Al-Dilaimi A."/>
            <person name="Albersmeier A."/>
            <person name="Wichmann J."/>
            <person name="Grundmann M."/>
            <person name="Rupp O."/>
            <person name="Lauersen K.J."/>
            <person name="Blifernez-Klassen O."/>
            <person name="Kalinowski J."/>
            <person name="Goesmann A."/>
            <person name="Mussgnug J.H."/>
            <person name="Kruse O."/>
        </authorList>
    </citation>
    <scope>NUCLEOTIDE SEQUENCE [LARGE SCALE GENOMIC DNA]</scope>
    <source>
        <strain evidence="2 3">SAG 48.87</strain>
    </source>
</reference>